<evidence type="ECO:0000313" key="5">
    <source>
        <dbReference type="Proteomes" id="UP000724149"/>
    </source>
</evidence>
<sequence length="319" mass="34537">MRKIIIDTDPGIDDAAAIAIAMFSPELDVQLITTVSGNVSVEKTTHNALRLMTLWNAGVPVAAGASRSLTGMRYDAGDTHGESGMDGFAFDEVTVQPVKLHAVEAMRRVLERSEEKVTLVPIGPLTNLALLFVQYPEVKEKIEEIVLMGGAFLRGNITPAAEFNIYVDPEAADIVFRSGLPIVMCGLELANMARITGPMVDAVRGNNPTAEMIYRLFEHYRDGDMESGLNMFDSTAVAYLLAPELYTTVDCFVGVETASPLTRGMTVCDLDNRLGRTPNVKVCTAVDPAGFQKLFIDALASANGVPENPTAAMWLYDEV</sequence>
<evidence type="ECO:0000259" key="3">
    <source>
        <dbReference type="Pfam" id="PF01156"/>
    </source>
</evidence>
<keyword evidence="2" id="KW-0326">Glycosidase</keyword>
<evidence type="ECO:0000256" key="2">
    <source>
        <dbReference type="ARBA" id="ARBA00023295"/>
    </source>
</evidence>
<dbReference type="NCBIfam" id="NF008036">
    <property type="entry name" value="PRK10768.1"/>
    <property type="match status" value="1"/>
</dbReference>
<evidence type="ECO:0000256" key="1">
    <source>
        <dbReference type="ARBA" id="ARBA00022801"/>
    </source>
</evidence>
<keyword evidence="1 4" id="KW-0378">Hydrolase</keyword>
<dbReference type="InterPro" id="IPR001910">
    <property type="entry name" value="Inosine/uridine_hydrolase_dom"/>
</dbReference>
<dbReference type="SUPFAM" id="SSF53590">
    <property type="entry name" value="Nucleoside hydrolase"/>
    <property type="match status" value="1"/>
</dbReference>
<dbReference type="InterPro" id="IPR023186">
    <property type="entry name" value="IUNH"/>
</dbReference>
<accession>A0ABS2GQX5</accession>
<reference evidence="4 5" key="1">
    <citation type="journal article" date="2021" name="Sci. Rep.">
        <title>The distribution of antibiotic resistance genes in chicken gut microbiota commensals.</title>
        <authorList>
            <person name="Juricova H."/>
            <person name="Matiasovicova J."/>
            <person name="Kubasova T."/>
            <person name="Cejkova D."/>
            <person name="Rychlik I."/>
        </authorList>
    </citation>
    <scope>NUCLEOTIDE SEQUENCE [LARGE SCALE GENOMIC DNA]</scope>
    <source>
        <strain evidence="4 5">An564</strain>
    </source>
</reference>
<dbReference type="CDD" id="cd02651">
    <property type="entry name" value="nuc_hydro_IU_UC_XIUA"/>
    <property type="match status" value="1"/>
</dbReference>
<dbReference type="Proteomes" id="UP000724149">
    <property type="component" value="Unassembled WGS sequence"/>
</dbReference>
<dbReference type="Gene3D" id="3.90.245.10">
    <property type="entry name" value="Ribonucleoside hydrolase-like"/>
    <property type="match status" value="1"/>
</dbReference>
<feature type="domain" description="Inosine/uridine-preferring nucleoside hydrolase" evidence="3">
    <location>
        <begin position="4"/>
        <end position="292"/>
    </location>
</feature>
<dbReference type="Pfam" id="PF01156">
    <property type="entry name" value="IU_nuc_hydro"/>
    <property type="match status" value="1"/>
</dbReference>
<dbReference type="RefSeq" id="WP_204721397.1">
    <property type="nucleotide sequence ID" value="NZ_JACSNR010000008.1"/>
</dbReference>
<dbReference type="GO" id="GO:0016787">
    <property type="term" value="F:hydrolase activity"/>
    <property type="evidence" value="ECO:0007669"/>
    <property type="project" value="UniProtKB-KW"/>
</dbReference>
<proteinExistence type="predicted"/>
<comment type="caution">
    <text evidence="4">The sequence shown here is derived from an EMBL/GenBank/DDBJ whole genome shotgun (WGS) entry which is preliminary data.</text>
</comment>
<organism evidence="4 5">
    <name type="scientific">Hydrogenoanaerobacterium saccharovorans</name>
    <dbReference type="NCBI Taxonomy" id="474960"/>
    <lineage>
        <taxon>Bacteria</taxon>
        <taxon>Bacillati</taxon>
        <taxon>Bacillota</taxon>
        <taxon>Clostridia</taxon>
        <taxon>Eubacteriales</taxon>
        <taxon>Oscillospiraceae</taxon>
        <taxon>Hydrogenoanaerobacterium</taxon>
    </lineage>
</organism>
<protein>
    <submittedName>
        <fullName evidence="4">Ribonucleoside hydrolase RihC</fullName>
    </submittedName>
</protein>
<dbReference type="PANTHER" id="PTHR12304:SF15">
    <property type="entry name" value="NON-SPECIFIC RIBONUCLEOSIDE HYDROLASE RIHC"/>
    <property type="match status" value="1"/>
</dbReference>
<keyword evidence="5" id="KW-1185">Reference proteome</keyword>
<gene>
    <name evidence="4" type="primary">rihC</name>
    <name evidence="4" type="ORF">H9X81_08965</name>
</gene>
<dbReference type="EMBL" id="JACSNR010000008">
    <property type="protein sequence ID" value="MBM6923814.1"/>
    <property type="molecule type" value="Genomic_DNA"/>
</dbReference>
<dbReference type="PANTHER" id="PTHR12304">
    <property type="entry name" value="INOSINE-URIDINE PREFERRING NUCLEOSIDE HYDROLASE"/>
    <property type="match status" value="1"/>
</dbReference>
<dbReference type="InterPro" id="IPR036452">
    <property type="entry name" value="Ribo_hydro-like"/>
</dbReference>
<name>A0ABS2GQX5_9FIRM</name>
<evidence type="ECO:0000313" key="4">
    <source>
        <dbReference type="EMBL" id="MBM6923814.1"/>
    </source>
</evidence>